<name>A0A1Y4R0K1_9ENTE</name>
<feature type="transmembrane region" description="Helical" evidence="1">
    <location>
        <begin position="133"/>
        <end position="155"/>
    </location>
</feature>
<keyword evidence="1" id="KW-0472">Membrane</keyword>
<feature type="transmembrane region" description="Helical" evidence="1">
    <location>
        <begin position="67"/>
        <end position="89"/>
    </location>
</feature>
<gene>
    <name evidence="2" type="ORF">B5E88_03995</name>
</gene>
<dbReference type="RefSeq" id="WP_016251114.1">
    <property type="nucleotide sequence ID" value="NZ_LDOW01000011.1"/>
</dbReference>
<protein>
    <recommendedName>
        <fullName evidence="4">Type IV secretion system protein</fullName>
    </recommendedName>
</protein>
<sequence length="275" mass="30433">MNPSNEIVKQLSQSLEKYSPLAYHVMDTITISFQVIGSFILFTMFLLQLAEVNKHFQREEGGMNVEVLINIAIKYLIAWCLMMSISYILDGILWVGGEANKWAANAFTYADVKQASDFSSLLSEKISFWMKPIVFFFILITNVMMALTTLIAYLLVYLRAIQLYIYKAIGPLLVVGYMHDETKSIAINFMKSIAACVLQGILIIITLGLVAILGAADIQLMKNYSPLLFGANLGGGTLVISLALTKLILLIIKQGAIIFCLIGTQGLSKRLLGVN</sequence>
<evidence type="ECO:0000313" key="3">
    <source>
        <dbReference type="Proteomes" id="UP000196074"/>
    </source>
</evidence>
<dbReference type="AlphaFoldDB" id="A0A1Y4R0K1"/>
<proteinExistence type="predicted"/>
<reference evidence="3" key="1">
    <citation type="submission" date="2017-04" db="EMBL/GenBank/DDBJ databases">
        <title>Function of individual gut microbiota members based on whole genome sequencing of pure cultures obtained from chicken caecum.</title>
        <authorList>
            <person name="Medvecky M."/>
            <person name="Cejkova D."/>
            <person name="Polansky O."/>
            <person name="Karasova D."/>
            <person name="Kubasova T."/>
            <person name="Cizek A."/>
            <person name="Rychlik I."/>
        </authorList>
    </citation>
    <scope>NUCLEOTIDE SEQUENCE [LARGE SCALE GENOMIC DNA]</scope>
    <source>
        <strain evidence="3">An144</strain>
    </source>
</reference>
<evidence type="ECO:0000313" key="2">
    <source>
        <dbReference type="EMBL" id="OUQ11105.1"/>
    </source>
</evidence>
<accession>A0A1Y4R0K1</accession>
<feature type="transmembrane region" description="Helical" evidence="1">
    <location>
        <begin position="21"/>
        <end position="47"/>
    </location>
</feature>
<dbReference type="GeneID" id="60872272"/>
<dbReference type="Proteomes" id="UP000196074">
    <property type="component" value="Unassembled WGS sequence"/>
</dbReference>
<keyword evidence="1" id="KW-0812">Transmembrane</keyword>
<organism evidence="2 3">
    <name type="scientific">Enterococcus cecorum</name>
    <dbReference type="NCBI Taxonomy" id="44008"/>
    <lineage>
        <taxon>Bacteria</taxon>
        <taxon>Bacillati</taxon>
        <taxon>Bacillota</taxon>
        <taxon>Bacilli</taxon>
        <taxon>Lactobacillales</taxon>
        <taxon>Enterococcaceae</taxon>
        <taxon>Enterococcus</taxon>
    </lineage>
</organism>
<evidence type="ECO:0000256" key="1">
    <source>
        <dbReference type="SAM" id="Phobius"/>
    </source>
</evidence>
<feature type="transmembrane region" description="Helical" evidence="1">
    <location>
        <begin position="236"/>
        <end position="262"/>
    </location>
</feature>
<comment type="caution">
    <text evidence="2">The sequence shown here is derived from an EMBL/GenBank/DDBJ whole genome shotgun (WGS) entry which is preliminary data.</text>
</comment>
<feature type="transmembrane region" description="Helical" evidence="1">
    <location>
        <begin position="192"/>
        <end position="216"/>
    </location>
</feature>
<evidence type="ECO:0008006" key="4">
    <source>
        <dbReference type="Google" id="ProtNLM"/>
    </source>
</evidence>
<keyword evidence="1" id="KW-1133">Transmembrane helix</keyword>
<dbReference type="EMBL" id="NFLC01000005">
    <property type="protein sequence ID" value="OUQ11105.1"/>
    <property type="molecule type" value="Genomic_DNA"/>
</dbReference>